<feature type="chain" id="PRO_5042061207" description="Secreted protein" evidence="2">
    <location>
        <begin position="21"/>
        <end position="198"/>
    </location>
</feature>
<evidence type="ECO:0008006" key="5">
    <source>
        <dbReference type="Google" id="ProtNLM"/>
    </source>
</evidence>
<dbReference type="Proteomes" id="UP000234560">
    <property type="component" value="Chromosome"/>
</dbReference>
<accession>A0AAF0YWY3</accession>
<reference evidence="3" key="1">
    <citation type="submission" date="2017-12" db="EMBL/GenBank/DDBJ databases">
        <authorList>
            <person name="Thomas-White K."/>
            <person name="Wolfe A.J."/>
        </authorList>
    </citation>
    <scope>NUCLEOTIDE SEQUENCE</scope>
    <source>
        <strain evidence="3">UMB0763</strain>
    </source>
</reference>
<gene>
    <name evidence="3" type="ORF">CYJ47_02740</name>
</gene>
<evidence type="ECO:0000313" key="4">
    <source>
        <dbReference type="Proteomes" id="UP000234560"/>
    </source>
</evidence>
<evidence type="ECO:0000256" key="1">
    <source>
        <dbReference type="SAM" id="Phobius"/>
    </source>
</evidence>
<proteinExistence type="predicted"/>
<keyword evidence="1" id="KW-1133">Transmembrane helix</keyword>
<feature type="signal peptide" evidence="2">
    <location>
        <begin position="1"/>
        <end position="20"/>
    </location>
</feature>
<evidence type="ECO:0000313" key="3">
    <source>
        <dbReference type="EMBL" id="WOT02708.1"/>
    </source>
</evidence>
<dbReference type="KEGG" id="cpyr:CYJ47_02740"/>
<organism evidence="3 4">
    <name type="scientific">Corynebacterium pyruviciproducens</name>
    <dbReference type="NCBI Taxonomy" id="598660"/>
    <lineage>
        <taxon>Bacteria</taxon>
        <taxon>Bacillati</taxon>
        <taxon>Actinomycetota</taxon>
        <taxon>Actinomycetes</taxon>
        <taxon>Mycobacteriales</taxon>
        <taxon>Corynebacteriaceae</taxon>
        <taxon>Corynebacterium</taxon>
    </lineage>
</organism>
<dbReference type="RefSeq" id="WP_101679448.1">
    <property type="nucleotide sequence ID" value="NZ_CAMYCO010000034.1"/>
</dbReference>
<evidence type="ECO:0000256" key="2">
    <source>
        <dbReference type="SAM" id="SignalP"/>
    </source>
</evidence>
<feature type="transmembrane region" description="Helical" evidence="1">
    <location>
        <begin position="168"/>
        <end position="189"/>
    </location>
</feature>
<keyword evidence="1" id="KW-0812">Transmembrane</keyword>
<reference evidence="3" key="2">
    <citation type="submission" date="2023-10" db="EMBL/GenBank/DDBJ databases">
        <authorList>
            <person name="Choi B."/>
        </authorList>
    </citation>
    <scope>NUCLEOTIDE SEQUENCE</scope>
    <source>
        <strain evidence="3">UMB0763</strain>
    </source>
</reference>
<name>A0AAF0YWY3_9CORY</name>
<keyword evidence="2" id="KW-0732">Signal</keyword>
<protein>
    <recommendedName>
        <fullName evidence="5">Secreted protein</fullName>
    </recommendedName>
</protein>
<dbReference type="EMBL" id="CP136958">
    <property type="protein sequence ID" value="WOT02708.1"/>
    <property type="molecule type" value="Genomic_DNA"/>
</dbReference>
<sequence>MKPIALLLAGAVGLTTAVCATPAGAESNEISALRLEMCEVKNPHFDGKFLRDAIRDYGFASCADYAAVKTSTSLESQARRALGGQATAAGTTALVAPGVARTTAFGTTWNLEQLPYLEHAKGHSTSNSAELHNLLDPALTTWGVASDSRGTAAVAQGTGATPKQESPLWEVLLALLGLAGVLGTLFFVLKPIVEPYLK</sequence>
<keyword evidence="1" id="KW-0472">Membrane</keyword>
<dbReference type="AlphaFoldDB" id="A0AAF0YWY3"/>